<evidence type="ECO:0000313" key="2">
    <source>
        <dbReference type="EMBL" id="OHA58030.1"/>
    </source>
</evidence>
<dbReference type="AlphaFoldDB" id="A0A1G2QBU5"/>
<evidence type="ECO:0000313" key="3">
    <source>
        <dbReference type="Proteomes" id="UP000176222"/>
    </source>
</evidence>
<reference evidence="2 3" key="1">
    <citation type="journal article" date="2016" name="Nat. Commun.">
        <title>Thousands of microbial genomes shed light on interconnected biogeochemical processes in an aquifer system.</title>
        <authorList>
            <person name="Anantharaman K."/>
            <person name="Brown C.T."/>
            <person name="Hug L.A."/>
            <person name="Sharon I."/>
            <person name="Castelle C.J."/>
            <person name="Probst A.J."/>
            <person name="Thomas B.C."/>
            <person name="Singh A."/>
            <person name="Wilkins M.J."/>
            <person name="Karaoz U."/>
            <person name="Brodie E.L."/>
            <person name="Williams K.H."/>
            <person name="Hubbard S.S."/>
            <person name="Banfield J.F."/>
        </authorList>
    </citation>
    <scope>NUCLEOTIDE SEQUENCE [LARGE SCALE GENOMIC DNA]</scope>
</reference>
<dbReference type="InterPro" id="IPR011146">
    <property type="entry name" value="HIT-like"/>
</dbReference>
<gene>
    <name evidence="2" type="ORF">A2370_01250</name>
</gene>
<feature type="domain" description="HIT" evidence="1">
    <location>
        <begin position="63"/>
        <end position="131"/>
    </location>
</feature>
<dbReference type="InterPro" id="IPR036265">
    <property type="entry name" value="HIT-like_sf"/>
</dbReference>
<dbReference type="Proteomes" id="UP000176222">
    <property type="component" value="Unassembled WGS sequence"/>
</dbReference>
<dbReference type="SUPFAM" id="SSF54197">
    <property type="entry name" value="HIT-like"/>
    <property type="match status" value="1"/>
</dbReference>
<sequence>MIKKILNFHHARAGGQTEKMKKIASEKICPFCPKYLAKYHDAPIEKKGRYWAVTKNDYPYEGSKWHFLFIHRRHIEQASQITGPAFSELSQHLKYLIKKYKLPAGGFFMRFGDSDYTGATVIHLHAHLIVGGPRNKKTKPLEAPLGYKIQKK</sequence>
<dbReference type="Pfam" id="PF01230">
    <property type="entry name" value="HIT"/>
    <property type="match status" value="1"/>
</dbReference>
<accession>A0A1G2QBU5</accession>
<dbReference type="GO" id="GO:0003824">
    <property type="term" value="F:catalytic activity"/>
    <property type="evidence" value="ECO:0007669"/>
    <property type="project" value="InterPro"/>
</dbReference>
<dbReference type="Gene3D" id="3.30.428.10">
    <property type="entry name" value="HIT-like"/>
    <property type="match status" value="1"/>
</dbReference>
<comment type="caution">
    <text evidence="2">The sequence shown here is derived from an EMBL/GenBank/DDBJ whole genome shotgun (WGS) entry which is preliminary data.</text>
</comment>
<evidence type="ECO:0000259" key="1">
    <source>
        <dbReference type="Pfam" id="PF01230"/>
    </source>
</evidence>
<dbReference type="STRING" id="1802436.A2370_01250"/>
<dbReference type="EMBL" id="MHTH01000016">
    <property type="protein sequence ID" value="OHA58030.1"/>
    <property type="molecule type" value="Genomic_DNA"/>
</dbReference>
<name>A0A1G2QBU5_9BACT</name>
<protein>
    <recommendedName>
        <fullName evidence="1">HIT domain-containing protein</fullName>
    </recommendedName>
</protein>
<organism evidence="2 3">
    <name type="scientific">Candidatus Vogelbacteria bacterium RIFOXYB1_FULL_42_16</name>
    <dbReference type="NCBI Taxonomy" id="1802436"/>
    <lineage>
        <taxon>Bacteria</taxon>
        <taxon>Candidatus Vogeliibacteriota</taxon>
    </lineage>
</organism>
<proteinExistence type="predicted"/>